<organism evidence="1 2">
    <name type="scientific">Nocardia jinanensis</name>
    <dbReference type="NCBI Taxonomy" id="382504"/>
    <lineage>
        <taxon>Bacteria</taxon>
        <taxon>Bacillati</taxon>
        <taxon>Actinomycetota</taxon>
        <taxon>Actinomycetes</taxon>
        <taxon>Mycobacteriales</taxon>
        <taxon>Nocardiaceae</taxon>
        <taxon>Nocardia</taxon>
    </lineage>
</organism>
<dbReference type="Proteomes" id="UP000638263">
    <property type="component" value="Unassembled WGS sequence"/>
</dbReference>
<reference evidence="1" key="2">
    <citation type="submission" date="2020-09" db="EMBL/GenBank/DDBJ databases">
        <authorList>
            <person name="Sun Q."/>
            <person name="Zhou Y."/>
        </authorList>
    </citation>
    <scope>NUCLEOTIDE SEQUENCE</scope>
    <source>
        <strain evidence="1">CGMCC 4.3508</strain>
    </source>
</reference>
<protein>
    <submittedName>
        <fullName evidence="1">Uncharacterized protein</fullName>
    </submittedName>
</protein>
<keyword evidence="2" id="KW-1185">Reference proteome</keyword>
<sequence length="67" mass="7122">MNKEVVRRFYRAALRAPGGPDSAAHTVGCRAGRGRSAGLVGSDMFAMQGGYIAAELIQPVPHRVAIR</sequence>
<proteinExistence type="predicted"/>
<comment type="caution">
    <text evidence="1">The sequence shown here is derived from an EMBL/GenBank/DDBJ whole genome shotgun (WGS) entry which is preliminary data.</text>
</comment>
<dbReference type="AlphaFoldDB" id="A0A917RPG8"/>
<evidence type="ECO:0000313" key="2">
    <source>
        <dbReference type="Proteomes" id="UP000638263"/>
    </source>
</evidence>
<reference evidence="1" key="1">
    <citation type="journal article" date="2014" name="Int. J. Syst. Evol. Microbiol.">
        <title>Complete genome sequence of Corynebacterium casei LMG S-19264T (=DSM 44701T), isolated from a smear-ripened cheese.</title>
        <authorList>
            <consortium name="US DOE Joint Genome Institute (JGI-PGF)"/>
            <person name="Walter F."/>
            <person name="Albersmeier A."/>
            <person name="Kalinowski J."/>
            <person name="Ruckert C."/>
        </authorList>
    </citation>
    <scope>NUCLEOTIDE SEQUENCE</scope>
    <source>
        <strain evidence="1">CGMCC 4.3508</strain>
    </source>
</reference>
<name>A0A917RPG8_9NOCA</name>
<dbReference type="EMBL" id="BMMH01000006">
    <property type="protein sequence ID" value="GGL17422.1"/>
    <property type="molecule type" value="Genomic_DNA"/>
</dbReference>
<gene>
    <name evidence="1" type="ORF">GCM10011588_35160</name>
</gene>
<evidence type="ECO:0000313" key="1">
    <source>
        <dbReference type="EMBL" id="GGL17422.1"/>
    </source>
</evidence>
<accession>A0A917RPG8</accession>